<keyword evidence="1 4" id="KW-0378">Hydrolase</keyword>
<sequence>MNEILREFLSEQNSKAPIDFTQLDAVEFRNSFPERFAEGSYQQNVNKVDIEINLTGNKISARFYKPLNISGTLPVLVYFHGGGFVIGTPALSDSVCEGLAYCAQCAVVSIDYRLAPEYPFPTGLQDAFEALNWIYHNAAALDIDPERIAVGGNSAGGNFAAVLAQASKDVVPALCHQVLLFPVVNYGFDSVSAREYGQGYFLSREMMQWFWQTYLPEHYDKSDPLISPLQAHRLKEVCSATIVTAQYDILRDDAHTYAEKLKQAGVPVTLRCWNDSIHDFILMPDKFPVANDAIVFAAEQLKNAFAIPPCNQSRRA</sequence>
<dbReference type="PANTHER" id="PTHR48081:SF8">
    <property type="entry name" value="ALPHA_BETA HYDROLASE FOLD-3 DOMAIN-CONTAINING PROTEIN-RELATED"/>
    <property type="match status" value="1"/>
</dbReference>
<dbReference type="SUPFAM" id="SSF53474">
    <property type="entry name" value="alpha/beta-Hydrolases"/>
    <property type="match status" value="1"/>
</dbReference>
<dbReference type="InterPro" id="IPR013094">
    <property type="entry name" value="AB_hydrolase_3"/>
</dbReference>
<dbReference type="Proteomes" id="UP000248897">
    <property type="component" value="Chromosome 1"/>
</dbReference>
<dbReference type="AlphaFoldDB" id="A0A2X4WYH3"/>
<dbReference type="InterPro" id="IPR050300">
    <property type="entry name" value="GDXG_lipolytic_enzyme"/>
</dbReference>
<reference evidence="4 5" key="1">
    <citation type="submission" date="2018-06" db="EMBL/GenBank/DDBJ databases">
        <authorList>
            <consortium name="Pathogen Informatics"/>
            <person name="Doyle S."/>
        </authorList>
    </citation>
    <scope>NUCLEOTIDE SEQUENCE [LARGE SCALE GENOMIC DNA]</scope>
    <source>
        <strain evidence="4 5">NCTC12961</strain>
    </source>
</reference>
<evidence type="ECO:0000313" key="5">
    <source>
        <dbReference type="Proteomes" id="UP000248897"/>
    </source>
</evidence>
<evidence type="ECO:0000256" key="1">
    <source>
        <dbReference type="ARBA" id="ARBA00022801"/>
    </source>
</evidence>
<protein>
    <submittedName>
        <fullName evidence="3">Alpha/beta hydrolase</fullName>
    </submittedName>
    <submittedName>
        <fullName evidence="4">Lipase 2</fullName>
        <ecNumber evidence="4">3.1.1.3</ecNumber>
    </submittedName>
</protein>
<dbReference type="InterPro" id="IPR029058">
    <property type="entry name" value="AB_hydrolase_fold"/>
</dbReference>
<dbReference type="EC" id="3.1.1.3" evidence="4"/>
<dbReference type="EMBL" id="LS483469">
    <property type="protein sequence ID" value="SQI29194.1"/>
    <property type="molecule type" value="Genomic_DNA"/>
</dbReference>
<dbReference type="RefSeq" id="WP_063199004.1">
    <property type="nucleotide sequence ID" value="NZ_CAMITG010000007.1"/>
</dbReference>
<dbReference type="EMBL" id="CP065673">
    <property type="protein sequence ID" value="QPS23031.1"/>
    <property type="molecule type" value="Genomic_DNA"/>
</dbReference>
<gene>
    <name evidence="4" type="primary">lip2_1</name>
    <name evidence="3" type="ORF">I6G64_11995</name>
    <name evidence="4" type="ORF">NCTC12961_00105</name>
</gene>
<reference evidence="3 6" key="2">
    <citation type="submission" date="2020-12" db="EMBL/GenBank/DDBJ databases">
        <title>FDA dAtabase for Regulatory Grade micrObial Sequences (FDA-ARGOS): Supporting development and validation of Infectious Disease Dx tests.</title>
        <authorList>
            <person name="Sproer C."/>
            <person name="Gronow S."/>
            <person name="Severitt S."/>
            <person name="Schroder I."/>
            <person name="Tallon L."/>
            <person name="Sadzewicz L."/>
            <person name="Zhao X."/>
            <person name="Boylan J."/>
            <person name="Ott S."/>
            <person name="Bowen H."/>
            <person name="Vavikolanu K."/>
            <person name="Mehta A."/>
            <person name="Aluvathingal J."/>
            <person name="Nadendla S."/>
            <person name="Lowell S."/>
            <person name="Myers T."/>
            <person name="Yan Y."/>
            <person name="Sichtig H."/>
        </authorList>
    </citation>
    <scope>NUCLEOTIDE SEQUENCE [LARGE SCALE GENOMIC DNA]</scope>
    <source>
        <strain evidence="3 6">FDAARGOS_907</strain>
    </source>
</reference>
<dbReference type="Pfam" id="PF07859">
    <property type="entry name" value="Abhydrolase_3"/>
    <property type="match status" value="1"/>
</dbReference>
<keyword evidence="6" id="KW-1185">Reference proteome</keyword>
<evidence type="ECO:0000313" key="3">
    <source>
        <dbReference type="EMBL" id="QPS23031.1"/>
    </source>
</evidence>
<dbReference type="PANTHER" id="PTHR48081">
    <property type="entry name" value="AB HYDROLASE SUPERFAMILY PROTEIN C4A8.06C"/>
    <property type="match status" value="1"/>
</dbReference>
<dbReference type="GO" id="GO:0004806">
    <property type="term" value="F:triacylglycerol lipase activity"/>
    <property type="evidence" value="ECO:0007669"/>
    <property type="project" value="UniProtKB-EC"/>
</dbReference>
<dbReference type="Proteomes" id="UP000594967">
    <property type="component" value="Chromosome"/>
</dbReference>
<organism evidence="4 5">
    <name type="scientific">Serratia plymuthica</name>
    <dbReference type="NCBI Taxonomy" id="82996"/>
    <lineage>
        <taxon>Bacteria</taxon>
        <taxon>Pseudomonadati</taxon>
        <taxon>Pseudomonadota</taxon>
        <taxon>Gammaproteobacteria</taxon>
        <taxon>Enterobacterales</taxon>
        <taxon>Yersiniaceae</taxon>
        <taxon>Serratia</taxon>
    </lineage>
</organism>
<proteinExistence type="predicted"/>
<accession>A0A2X4WYH3</accession>
<evidence type="ECO:0000259" key="2">
    <source>
        <dbReference type="Pfam" id="PF07859"/>
    </source>
</evidence>
<evidence type="ECO:0000313" key="4">
    <source>
        <dbReference type="EMBL" id="SQI29194.1"/>
    </source>
</evidence>
<evidence type="ECO:0000313" key="6">
    <source>
        <dbReference type="Proteomes" id="UP000594967"/>
    </source>
</evidence>
<name>A0A2X4WYH3_SERPL</name>
<dbReference type="Gene3D" id="3.40.50.1820">
    <property type="entry name" value="alpha/beta hydrolase"/>
    <property type="match status" value="1"/>
</dbReference>
<feature type="domain" description="Alpha/beta hydrolase fold-3" evidence="2">
    <location>
        <begin position="76"/>
        <end position="281"/>
    </location>
</feature>